<dbReference type="PANTHER" id="PTHR10292:SF1">
    <property type="entry name" value="CLATHRIN HEAVY CHAIN"/>
    <property type="match status" value="1"/>
</dbReference>
<dbReference type="EMBL" id="HBFA01014251">
    <property type="protein sequence ID" value="CAD8663110.1"/>
    <property type="molecule type" value="Transcribed_RNA"/>
</dbReference>
<keyword evidence="5 6" id="KW-0968">Cytoplasmic vesicle</keyword>
<comment type="similarity">
    <text evidence="1 6">Belongs to the clathrin heavy chain family.</text>
</comment>
<evidence type="ECO:0000256" key="1">
    <source>
        <dbReference type="ARBA" id="ARBA00009535"/>
    </source>
</evidence>
<dbReference type="GO" id="GO:0006898">
    <property type="term" value="P:receptor-mediated endocytosis"/>
    <property type="evidence" value="ECO:0007669"/>
    <property type="project" value="TreeGrafter"/>
</dbReference>
<dbReference type="GO" id="GO:0005198">
    <property type="term" value="F:structural molecule activity"/>
    <property type="evidence" value="ECO:0007669"/>
    <property type="project" value="InterPro"/>
</dbReference>
<dbReference type="Gene3D" id="2.130.10.110">
    <property type="entry name" value="Clathrin heavy-chain terminal domain"/>
    <property type="match status" value="1"/>
</dbReference>
<keyword evidence="2" id="KW-0677">Repeat</keyword>
<dbReference type="GO" id="GO:0009507">
    <property type="term" value="C:chloroplast"/>
    <property type="evidence" value="ECO:0007669"/>
    <property type="project" value="TreeGrafter"/>
</dbReference>
<sequence length="1702" mass="190552">MSQGAAPIAVKEAVSLPALGINAAHITFTHVTMESDRCIAVRETTGANNVVIIDMASPMQPTRRQITADSALMNPVSKVIALKALVAGTTSDHLQIFNLEMKSKMKSVQMSEQVVFWKWITPSKLGLVTNASVYHWDMEGSSEPVKVFDRSASLAGNQIINYRSDSTGKWLALVGIAPGEPQRPQLVKGNVQLFSVEKNVSQDVKAHAAAFAHVQLAGAAQASTVIAFASKTLNGDQLVSKLHVIELGVQDGVKKQAELFFPAGLEDDFPVAMQISKKYSLIYVITKNGIMFMYDLLTASAIYRTRISTEPIFLTADSTDTGGFYSINRRGQVLLCTLNEETVVPFIAQSLNNLDLALGIAQRANLKGAETLVGPKFEELFNSGDYKAAAEFAAESPQGSLRTPQVIARFQSVRTNPGQTPPLLQYFGTLLTKGALNQYESVELAKLVLSQNKKQLLENWLNEDKLSCSEELGDIVSQVDADMALKIYVKSSASPKVVQMLAARGEFDKLSKYTQQVGYTPDYSFLLQKTLQTDPQGAVNLAIQIGQLTPPPLDFNSITDFFLQRNLIREATSFLLDVLKPNLPEHAHLQTKVLEINLITFPNVADAILANSMFTHYDRPKIAQLCEKAGLYARALGHYTDLPDIKRVIVNTHGIEPQALVEFFGTLSREWAIDCLKELLASNIRQNLQLVVQVAKEYTEQLTANSIIELLETFKSYEGLYFYLGSYLAFSEDPEVHAKYIEAAAKTGQVKEVERVTRESDKYDPERIKVFLMEAKLPDARPLINVCDRFGFVEDLTSYLYSNNMLRYIEGYCQKVNPSNTPKVVGALLDSECQEDFIKNLILSVRSLLPVEPLVEEVEKRNRLKLLTQFLEHLVGEGSQDPHVHNALGKIIVDSNNNPEHFLTTNTFYDSLVVGKYCEKRDPTLACIAYKRGLCDDELVDVTNRNSLFKMQSRYVVERMEPDLWAKVLIETNPHRRNLIDQVVSTALPESKNPEQVSVTVKAFMTAELPDELIELLEKIVLQNSAFSGNPNLQNLLILTAIKADKTRVMDYVNRLDNFDGPAVGDIAVGNELYEEAFAIFKKFEQHEPAIKVLLENIGAMDRAVEYAQKVDEVDVWSTLGKFQLAQGEVANAIASLIKANDSSTYEEVVAAAQDADCYDELVTFLTMVRKKVKESKVDTELVYALAKTNKLGELEEFISTPNSANINTAGDRCFAEQLYEAAKILYSHTSAWGKLASTLVRLHQFQQAVEAARKANSSRTWKEVCFACVEEGEFRLAQLCGLNIIVQADELEDISEFYQSHGQFEPLLALMEAGLGLERAHMGIFTELGVLYAKYKPEKLMEHLKLFSTRINIPKLIRTCEAQQHWKELAFLYIQYDEYDNAATVMMTHSPSAWEHLLFKDVAVKVSNVDIHYKALQFYLDENPQLLNDLLQVLAPRVDHSRVVEIMRKAGHLPLVRPYLNHVQPSNVVAINDAVNELCVEEEDYEALRVSIDTYDNFDQIALAIKCESHALLEFRRIASYIYKRNKRWRQSMALSKKDSLFKDAMETAAQSGERELAQELLHFFVEEKNKECFTACMYSCYDLLSPDVVMELAWLNGMVDCAMPFMIQFMREYSHKVDVLVKEKKEREEDATNQAAEVKQAEAQQNMYAQLLPPALAATAYNAGPYPGQDQGGGYMPQPGMMPPGGGMMPPQGGYMHQGF</sequence>
<comment type="subcellular location">
    <subcellularLocation>
        <location evidence="6">Cytoplasmic vesicle membrane</location>
        <topology evidence="6">Peripheral membrane protein</topology>
        <orientation evidence="6">Cytoplasmic side</orientation>
    </subcellularLocation>
    <subcellularLocation>
        <location evidence="6">Membrane</location>
        <location evidence="6">Coated pit</location>
        <topology evidence="6">Peripheral membrane protein</topology>
        <orientation evidence="6">Cytoplasmic side</orientation>
    </subcellularLocation>
</comment>
<dbReference type="InterPro" id="IPR011990">
    <property type="entry name" value="TPR-like_helical_dom_sf"/>
</dbReference>
<dbReference type="GO" id="GO:0009506">
    <property type="term" value="C:plasmodesma"/>
    <property type="evidence" value="ECO:0007669"/>
    <property type="project" value="TreeGrafter"/>
</dbReference>
<dbReference type="GO" id="GO:0030130">
    <property type="term" value="C:clathrin coat of trans-Golgi network vesicle"/>
    <property type="evidence" value="ECO:0007669"/>
    <property type="project" value="InterPro"/>
</dbReference>
<protein>
    <recommendedName>
        <fullName evidence="6">Clathrin heavy chain</fullName>
    </recommendedName>
</protein>
<dbReference type="SMART" id="SM00299">
    <property type="entry name" value="CLH"/>
    <property type="match status" value="7"/>
</dbReference>
<evidence type="ECO:0000259" key="8">
    <source>
        <dbReference type="Pfam" id="PF09268"/>
    </source>
</evidence>
<dbReference type="PIRSF" id="PIRSF002290">
    <property type="entry name" value="Clathrin_H_chain"/>
    <property type="match status" value="1"/>
</dbReference>
<dbReference type="FunFam" id="1.25.40.10:FF:000001">
    <property type="entry name" value="Clathrin heavy chain"/>
    <property type="match status" value="1"/>
</dbReference>
<accession>A0A7S0NAP9</accession>
<feature type="repeat" description="CHCR" evidence="7">
    <location>
        <begin position="1283"/>
        <end position="1429"/>
    </location>
</feature>
<dbReference type="GO" id="GO:0071439">
    <property type="term" value="C:clathrin complex"/>
    <property type="evidence" value="ECO:0007669"/>
    <property type="project" value="InterPro"/>
</dbReference>
<dbReference type="SUPFAM" id="SSF50989">
    <property type="entry name" value="Clathrin heavy-chain terminal domain"/>
    <property type="match status" value="1"/>
</dbReference>
<evidence type="ECO:0000256" key="3">
    <source>
        <dbReference type="ARBA" id="ARBA00023136"/>
    </source>
</evidence>
<reference evidence="9" key="1">
    <citation type="submission" date="2021-01" db="EMBL/GenBank/DDBJ databases">
        <authorList>
            <person name="Corre E."/>
            <person name="Pelletier E."/>
            <person name="Niang G."/>
            <person name="Scheremetjew M."/>
            <person name="Finn R."/>
            <person name="Kale V."/>
            <person name="Holt S."/>
            <person name="Cochrane G."/>
            <person name="Meng A."/>
            <person name="Brown T."/>
            <person name="Cohen L."/>
        </authorList>
    </citation>
    <scope>NUCLEOTIDE SEQUENCE</scope>
    <source>
        <strain evidence="9">CCMP722</strain>
    </source>
</reference>
<feature type="repeat" description="CHCR" evidence="7">
    <location>
        <begin position="695"/>
        <end position="837"/>
    </location>
</feature>
<feature type="repeat" description="CHCR" evidence="7">
    <location>
        <begin position="1137"/>
        <end position="1278"/>
    </location>
</feature>
<dbReference type="InterPro" id="IPR000547">
    <property type="entry name" value="Clathrin_H-chain/VPS_repeat"/>
</dbReference>
<dbReference type="GO" id="GO:0006886">
    <property type="term" value="P:intracellular protein transport"/>
    <property type="evidence" value="ECO:0007669"/>
    <property type="project" value="UniProtKB-UniRule"/>
</dbReference>
<dbReference type="InterPro" id="IPR016024">
    <property type="entry name" value="ARM-type_fold"/>
</dbReference>
<keyword evidence="3 6" id="KW-0472">Membrane</keyword>
<evidence type="ECO:0000256" key="5">
    <source>
        <dbReference type="ARBA" id="ARBA00023329"/>
    </source>
</evidence>
<dbReference type="SUPFAM" id="SSF48371">
    <property type="entry name" value="ARM repeat"/>
    <property type="match status" value="6"/>
</dbReference>
<feature type="repeat" description="CHCR" evidence="7">
    <location>
        <begin position="842"/>
        <end position="981"/>
    </location>
</feature>
<dbReference type="GO" id="GO:0032051">
    <property type="term" value="F:clathrin light chain binding"/>
    <property type="evidence" value="ECO:0007669"/>
    <property type="project" value="InterPro"/>
</dbReference>
<dbReference type="InterPro" id="IPR016025">
    <property type="entry name" value="Clathrin_H-chain_N"/>
</dbReference>
<dbReference type="Pfam" id="PF00637">
    <property type="entry name" value="Clathrin"/>
    <property type="match status" value="7"/>
</dbReference>
<evidence type="ECO:0000256" key="2">
    <source>
        <dbReference type="ARBA" id="ARBA00022737"/>
    </source>
</evidence>
<feature type="repeat" description="CHCR" evidence="7">
    <location>
        <begin position="546"/>
        <end position="692"/>
    </location>
</feature>
<dbReference type="FunFam" id="1.25.40.10:FF:000002">
    <property type="entry name" value="Clathrin heavy chain"/>
    <property type="match status" value="1"/>
</dbReference>
<dbReference type="Pfam" id="PF13838">
    <property type="entry name" value="Clathrin_H_link"/>
    <property type="match status" value="1"/>
</dbReference>
<feature type="domain" description="Clathrin heavy chain linker core motif" evidence="8">
    <location>
        <begin position="340"/>
        <end position="363"/>
    </location>
</feature>
<dbReference type="PROSITE" id="PS50236">
    <property type="entry name" value="CHCR"/>
    <property type="match status" value="7"/>
</dbReference>
<evidence type="ECO:0000313" key="9">
    <source>
        <dbReference type="EMBL" id="CAD8663110.1"/>
    </source>
</evidence>
<proteinExistence type="inferred from homology"/>
<evidence type="ECO:0000256" key="4">
    <source>
        <dbReference type="ARBA" id="ARBA00023176"/>
    </source>
</evidence>
<dbReference type="Gene3D" id="1.25.40.10">
    <property type="entry name" value="Tetratricopeptide repeat domain"/>
    <property type="match status" value="3"/>
</dbReference>
<comment type="function">
    <text evidence="6">Clathrin is the major protein of the polyhedral coat of coated pits and vesicles.</text>
</comment>
<dbReference type="Pfam" id="PF09268">
    <property type="entry name" value="Clathrin-link"/>
    <property type="match status" value="1"/>
</dbReference>
<dbReference type="PANTHER" id="PTHR10292">
    <property type="entry name" value="CLATHRIN HEAVY CHAIN RELATED"/>
    <property type="match status" value="1"/>
</dbReference>
<name>A0A7S0NAP9_9CHLO</name>
<evidence type="ECO:0000256" key="6">
    <source>
        <dbReference type="PIRNR" id="PIRNR002290"/>
    </source>
</evidence>
<dbReference type="Gene3D" id="1.25.40.730">
    <property type="match status" value="1"/>
</dbReference>
<dbReference type="InterPro" id="IPR055358">
    <property type="entry name" value="CHCR"/>
</dbReference>
<keyword evidence="4 6" id="KW-0168">Coated pit</keyword>
<evidence type="ECO:0000256" key="7">
    <source>
        <dbReference type="PROSITE-ProRule" id="PRU01006"/>
    </source>
</evidence>
<dbReference type="InterPro" id="IPR016341">
    <property type="entry name" value="Clathrin_heavy_chain"/>
</dbReference>
<dbReference type="FunFam" id="1.25.40.730:FF:000002">
    <property type="entry name" value="Clathrin heavy chain"/>
    <property type="match status" value="1"/>
</dbReference>
<feature type="repeat" description="CHCR" evidence="7">
    <location>
        <begin position="1432"/>
        <end position="1575"/>
    </location>
</feature>
<dbReference type="GO" id="GO:0030132">
    <property type="term" value="C:clathrin coat of coated pit"/>
    <property type="evidence" value="ECO:0007669"/>
    <property type="project" value="InterPro"/>
</dbReference>
<feature type="repeat" description="CHCR" evidence="7">
    <location>
        <begin position="988"/>
        <end position="1133"/>
    </location>
</feature>
<gene>
    <name evidence="9" type="ORF">POBO1169_LOCUS7408</name>
</gene>
<dbReference type="FunFam" id="1.25.40.10:FF:000005">
    <property type="entry name" value="Clathrin heavy chain"/>
    <property type="match status" value="1"/>
</dbReference>
<organism evidence="9">
    <name type="scientific">Pyramimonas obovata</name>
    <dbReference type="NCBI Taxonomy" id="1411642"/>
    <lineage>
        <taxon>Eukaryota</taxon>
        <taxon>Viridiplantae</taxon>
        <taxon>Chlorophyta</taxon>
        <taxon>Pyramimonadophyceae</taxon>
        <taxon>Pyramimonadales</taxon>
        <taxon>Pyramimonadaceae</taxon>
        <taxon>Pyramimonas</taxon>
        <taxon>Pyramimonas incertae sedis</taxon>
    </lineage>
</organism>
<dbReference type="InterPro" id="IPR015348">
    <property type="entry name" value="Clathrin_H-chain_linker_core"/>
</dbReference>